<sequence>MSGINDHTGAPHSAAVVEAGPTRTTGPGAGTAPGAAGVRRREARAGRARQPRVHAAAGPGRRAVGAGPDGAEDPPVRYGCLRGRRRSPARSRFPVGFAGGPPLSAPA</sequence>
<feature type="region of interest" description="Disordered" evidence="1">
    <location>
        <begin position="1"/>
        <end position="107"/>
    </location>
</feature>
<dbReference type="Proteomes" id="UP000654123">
    <property type="component" value="Unassembled WGS sequence"/>
</dbReference>
<evidence type="ECO:0000313" key="3">
    <source>
        <dbReference type="Proteomes" id="UP000654123"/>
    </source>
</evidence>
<gene>
    <name evidence="2" type="ORF">GCM10010249_30540</name>
</gene>
<reference evidence="2" key="1">
    <citation type="journal article" date="2014" name="Int. J. Syst. Evol. Microbiol.">
        <title>Complete genome sequence of Corynebacterium casei LMG S-19264T (=DSM 44701T), isolated from a smear-ripened cheese.</title>
        <authorList>
            <consortium name="US DOE Joint Genome Institute (JGI-PGF)"/>
            <person name="Walter F."/>
            <person name="Albersmeier A."/>
            <person name="Kalinowski J."/>
            <person name="Ruckert C."/>
        </authorList>
    </citation>
    <scope>NUCLEOTIDE SEQUENCE</scope>
    <source>
        <strain evidence="2">JCM 4335</strain>
    </source>
</reference>
<protein>
    <submittedName>
        <fullName evidence="2">Uncharacterized protein</fullName>
    </submittedName>
</protein>
<proteinExistence type="predicted"/>
<dbReference type="EMBL" id="BMSV01000005">
    <property type="protein sequence ID" value="GGQ09805.1"/>
    <property type="molecule type" value="Genomic_DNA"/>
</dbReference>
<comment type="caution">
    <text evidence="2">The sequence shown here is derived from an EMBL/GenBank/DDBJ whole genome shotgun (WGS) entry which is preliminary data.</text>
</comment>
<keyword evidence="3" id="KW-1185">Reference proteome</keyword>
<feature type="compositionally biased region" description="Low complexity" evidence="1">
    <location>
        <begin position="53"/>
        <end position="66"/>
    </location>
</feature>
<feature type="compositionally biased region" description="Low complexity" evidence="1">
    <location>
        <begin position="19"/>
        <end position="37"/>
    </location>
</feature>
<reference evidence="2" key="2">
    <citation type="submission" date="2020-09" db="EMBL/GenBank/DDBJ databases">
        <authorList>
            <person name="Sun Q."/>
            <person name="Ohkuma M."/>
        </authorList>
    </citation>
    <scope>NUCLEOTIDE SEQUENCE</scope>
    <source>
        <strain evidence="2">JCM 4335</strain>
    </source>
</reference>
<accession>A0A918EMB6</accession>
<evidence type="ECO:0000256" key="1">
    <source>
        <dbReference type="SAM" id="MobiDB-lite"/>
    </source>
</evidence>
<organism evidence="2 3">
    <name type="scientific">Streptomyces roseolilacinus</name>
    <dbReference type="NCBI Taxonomy" id="66904"/>
    <lineage>
        <taxon>Bacteria</taxon>
        <taxon>Bacillati</taxon>
        <taxon>Actinomycetota</taxon>
        <taxon>Actinomycetes</taxon>
        <taxon>Kitasatosporales</taxon>
        <taxon>Streptomycetaceae</taxon>
        <taxon>Streptomyces</taxon>
    </lineage>
</organism>
<dbReference type="AlphaFoldDB" id="A0A918EMB6"/>
<name>A0A918EMB6_9ACTN</name>
<evidence type="ECO:0000313" key="2">
    <source>
        <dbReference type="EMBL" id="GGQ09805.1"/>
    </source>
</evidence>